<proteinExistence type="predicted"/>
<accession>A0A9P7V0T3</accession>
<dbReference type="GeneID" id="66069272"/>
<dbReference type="Proteomes" id="UP001049176">
    <property type="component" value="Chromosome 1"/>
</dbReference>
<dbReference type="RefSeq" id="XP_043014699.1">
    <property type="nucleotide sequence ID" value="XM_043145999.1"/>
</dbReference>
<keyword evidence="2" id="KW-1185">Reference proteome</keyword>
<evidence type="ECO:0000313" key="1">
    <source>
        <dbReference type="EMBL" id="KAG7098229.1"/>
    </source>
</evidence>
<comment type="caution">
    <text evidence="1">The sequence shown here is derived from an EMBL/GenBank/DDBJ whole genome shotgun (WGS) entry which is preliminary data.</text>
</comment>
<name>A0A9P7V0T3_9AGAR</name>
<dbReference type="AlphaFoldDB" id="A0A9P7V0T3"/>
<protein>
    <submittedName>
        <fullName evidence="1">Uncharacterized protein</fullName>
    </submittedName>
</protein>
<reference evidence="1" key="1">
    <citation type="journal article" date="2021" name="Genome Biol. Evol.">
        <title>The assembled and annotated genome of the fairy-ring fungus Marasmius oreades.</title>
        <authorList>
            <person name="Hiltunen M."/>
            <person name="Ament-Velasquez S.L."/>
            <person name="Johannesson H."/>
        </authorList>
    </citation>
    <scope>NUCLEOTIDE SEQUENCE</scope>
    <source>
        <strain evidence="1">03SP1</strain>
    </source>
</reference>
<dbReference type="EMBL" id="CM032181">
    <property type="protein sequence ID" value="KAG7098229.1"/>
    <property type="molecule type" value="Genomic_DNA"/>
</dbReference>
<organism evidence="1 2">
    <name type="scientific">Marasmius oreades</name>
    <name type="common">fairy-ring Marasmius</name>
    <dbReference type="NCBI Taxonomy" id="181124"/>
    <lineage>
        <taxon>Eukaryota</taxon>
        <taxon>Fungi</taxon>
        <taxon>Dikarya</taxon>
        <taxon>Basidiomycota</taxon>
        <taxon>Agaricomycotina</taxon>
        <taxon>Agaricomycetes</taxon>
        <taxon>Agaricomycetidae</taxon>
        <taxon>Agaricales</taxon>
        <taxon>Marasmiineae</taxon>
        <taxon>Marasmiaceae</taxon>
        <taxon>Marasmius</taxon>
    </lineage>
</organism>
<gene>
    <name evidence="1" type="ORF">E1B28_000196</name>
</gene>
<evidence type="ECO:0000313" key="2">
    <source>
        <dbReference type="Proteomes" id="UP001049176"/>
    </source>
</evidence>
<sequence>MVHEKNGFSNHGFGLFRRDVFLLCKAGRKDRYASTESKRIPGTRRQAHEEPMSTPIQYGLFIRAVEWRGPVDDALTQINCSTALTYRGSPRSWLANWFLSDTFELVMEEQGLSHSTKDRRRRRIGKL</sequence>
<dbReference type="KEGG" id="more:E1B28_000196"/>